<keyword evidence="3" id="KW-1185">Reference proteome</keyword>
<gene>
    <name evidence="2" type="ORF">SAMN02745133_01980</name>
</gene>
<feature type="transmembrane region" description="Helical" evidence="1">
    <location>
        <begin position="20"/>
        <end position="40"/>
    </location>
</feature>
<dbReference type="RefSeq" id="WP_073239231.1">
    <property type="nucleotide sequence ID" value="NZ_FQUY01000013.1"/>
</dbReference>
<sequence length="59" mass="6353">MKNLVNFIKDERGDFIQNGLWIVIVVLLVAGASLAFAGSLKGKFDGIKGSVDNVQVPHI</sequence>
<evidence type="ECO:0000313" key="2">
    <source>
        <dbReference type="EMBL" id="SHF16567.1"/>
    </source>
</evidence>
<reference evidence="3" key="1">
    <citation type="submission" date="2016-11" db="EMBL/GenBank/DDBJ databases">
        <authorList>
            <person name="Varghese N."/>
            <person name="Submissions S."/>
        </authorList>
    </citation>
    <scope>NUCLEOTIDE SEQUENCE [LARGE SCALE GENOMIC DNA]</scope>
    <source>
        <strain evidence="3">DSM 12395</strain>
    </source>
</reference>
<keyword evidence="1" id="KW-0472">Membrane</keyword>
<evidence type="ECO:0000256" key="1">
    <source>
        <dbReference type="SAM" id="Phobius"/>
    </source>
</evidence>
<dbReference type="EMBL" id="FQUY01000013">
    <property type="protein sequence ID" value="SHF16567.1"/>
    <property type="molecule type" value="Genomic_DNA"/>
</dbReference>
<proteinExistence type="predicted"/>
<dbReference type="AlphaFoldDB" id="A0A1M4ZFJ3"/>
<dbReference type="OrthoDB" id="1809087at2"/>
<dbReference type="STRING" id="1121429.SAMN02745133_01980"/>
<organism evidence="2 3">
    <name type="scientific">Desulforamulus putei DSM 12395</name>
    <dbReference type="NCBI Taxonomy" id="1121429"/>
    <lineage>
        <taxon>Bacteria</taxon>
        <taxon>Bacillati</taxon>
        <taxon>Bacillota</taxon>
        <taxon>Clostridia</taxon>
        <taxon>Eubacteriales</taxon>
        <taxon>Peptococcaceae</taxon>
        <taxon>Desulforamulus</taxon>
    </lineage>
</organism>
<keyword evidence="1" id="KW-0812">Transmembrane</keyword>
<dbReference type="Proteomes" id="UP000184148">
    <property type="component" value="Unassembled WGS sequence"/>
</dbReference>
<protein>
    <submittedName>
        <fullName evidence="2">Uncharacterized protein</fullName>
    </submittedName>
</protein>
<evidence type="ECO:0000313" key="3">
    <source>
        <dbReference type="Proteomes" id="UP000184148"/>
    </source>
</evidence>
<keyword evidence="1" id="KW-1133">Transmembrane helix</keyword>
<accession>A0A1M4ZFJ3</accession>
<name>A0A1M4ZFJ3_9FIRM</name>